<dbReference type="OrthoDB" id="8482111at2"/>
<comment type="subcellular location">
    <subcellularLocation>
        <location evidence="1">Cell inner membrane</location>
        <topology evidence="1">Multi-pass membrane protein</topology>
    </subcellularLocation>
</comment>
<dbReference type="SMART" id="SM00304">
    <property type="entry name" value="HAMP"/>
    <property type="match status" value="1"/>
</dbReference>
<dbReference type="PRINTS" id="PR00260">
    <property type="entry name" value="CHEMTRNSDUCR"/>
</dbReference>
<dbReference type="InterPro" id="IPR004090">
    <property type="entry name" value="Chemotax_Me-accpt_rcpt"/>
</dbReference>
<evidence type="ECO:0000256" key="2">
    <source>
        <dbReference type="ARBA" id="ARBA00022475"/>
    </source>
</evidence>
<keyword evidence="2" id="KW-1003">Cell membrane</keyword>
<dbReference type="PROSITE" id="PS50111">
    <property type="entry name" value="CHEMOTAXIS_TRANSDUC_2"/>
    <property type="match status" value="1"/>
</dbReference>
<dbReference type="InterPro" id="IPR033480">
    <property type="entry name" value="sCache_2"/>
</dbReference>
<dbReference type="GO" id="GO:0004888">
    <property type="term" value="F:transmembrane signaling receptor activity"/>
    <property type="evidence" value="ECO:0007669"/>
    <property type="project" value="InterPro"/>
</dbReference>
<comment type="similarity">
    <text evidence="8">Belongs to the methyl-accepting chemotaxis (MCP) protein family.</text>
</comment>
<dbReference type="InterPro" id="IPR003660">
    <property type="entry name" value="HAMP_dom"/>
</dbReference>
<dbReference type="GO" id="GO:0005886">
    <property type="term" value="C:plasma membrane"/>
    <property type="evidence" value="ECO:0007669"/>
    <property type="project" value="UniProtKB-SubCell"/>
</dbReference>
<dbReference type="PANTHER" id="PTHR32089">
    <property type="entry name" value="METHYL-ACCEPTING CHEMOTAXIS PROTEIN MCPB"/>
    <property type="match status" value="1"/>
</dbReference>
<evidence type="ECO:0000313" key="16">
    <source>
        <dbReference type="Proteomes" id="UP000439113"/>
    </source>
</evidence>
<evidence type="ECO:0000256" key="8">
    <source>
        <dbReference type="ARBA" id="ARBA00029447"/>
    </source>
</evidence>
<feature type="domain" description="HAMP" evidence="14">
    <location>
        <begin position="234"/>
        <end position="287"/>
    </location>
</feature>
<dbReference type="AlphaFoldDB" id="A0A6N8DIH5"/>
<sequence length="585" mass="62433">MRHSFAFAKRGWVALNFFQNGAKLVSFDRLREKISVVQMVMALVVLSIMVTLIGAGVALFQFNSALYAARENELRHEVEAAASIARGLFKRDGAAAANDVVELLRPARFGEHGYYFIQNLDGAARLLPTTPQLEGKPLDQVHDAQGRYFFNDLLAMTRKGESGKVEYAWPKPGDTASSEKFSYVAPVPELGFYIGSGAYTDDLRGEVLGVFRNFALIVGPLLLVLCGVAFLIARSISQQLRGASAAMEKLAAGDLGVVLPGLDARTELGGIARAVEKFKVKAAELAREEEAARERQRQAAAEARRKDMLTLAQHFENAVGAVVSSVASSAQEMEAVAQSLVENARHAGDQAQQGSAAAMTTSQNVQSVAAAAEELSHSAEEIGSQMARARDVSSSAAEVAAITQTRMEELDRIISSISGVTELISGIAEQTNMLALNATIEAARAGEAGRGFAVVASEVKTLADQTQKATADISVKIAAIQHASQEASARLMEMSGSTHEVNGIAESVGGSIEMQGQATTEIARNVHDTSKLAGDLARIIDEVQTASQHTGVSAEETLRAVSQLAEQTERLRVECDSFLREVRAA</sequence>
<feature type="domain" description="Methyl-accepting transducer" evidence="12">
    <location>
        <begin position="322"/>
        <end position="565"/>
    </location>
</feature>
<dbReference type="GO" id="GO:0007165">
    <property type="term" value="P:signal transduction"/>
    <property type="evidence" value="ECO:0007669"/>
    <property type="project" value="UniProtKB-KW"/>
</dbReference>
<name>A0A6N8DIH5_RHOAC</name>
<dbReference type="PROSITE" id="PS50192">
    <property type="entry name" value="T_SNARE"/>
    <property type="match status" value="1"/>
</dbReference>
<reference evidence="15 16" key="1">
    <citation type="submission" date="2019-11" db="EMBL/GenBank/DDBJ databases">
        <title>Whole-genome sequence of a Rhodoblastus acidophilus DSM 142.</title>
        <authorList>
            <person name="Kyndt J.A."/>
            <person name="Meyer T.E."/>
        </authorList>
    </citation>
    <scope>NUCLEOTIDE SEQUENCE [LARGE SCALE GENOMIC DNA]</scope>
    <source>
        <strain evidence="15 16">DSM 142</strain>
    </source>
</reference>
<dbReference type="InterPro" id="IPR000727">
    <property type="entry name" value="T_SNARE_dom"/>
</dbReference>
<keyword evidence="5 11" id="KW-1133">Transmembrane helix</keyword>
<evidence type="ECO:0000259" key="13">
    <source>
        <dbReference type="PROSITE" id="PS50192"/>
    </source>
</evidence>
<evidence type="ECO:0000259" key="14">
    <source>
        <dbReference type="PROSITE" id="PS50885"/>
    </source>
</evidence>
<evidence type="ECO:0000256" key="7">
    <source>
        <dbReference type="ARBA" id="ARBA00023224"/>
    </source>
</evidence>
<dbReference type="GO" id="GO:0006935">
    <property type="term" value="P:chemotaxis"/>
    <property type="evidence" value="ECO:0007669"/>
    <property type="project" value="InterPro"/>
</dbReference>
<evidence type="ECO:0000256" key="11">
    <source>
        <dbReference type="SAM" id="Phobius"/>
    </source>
</evidence>
<feature type="transmembrane region" description="Helical" evidence="11">
    <location>
        <begin position="39"/>
        <end position="62"/>
    </location>
</feature>
<evidence type="ECO:0000256" key="10">
    <source>
        <dbReference type="SAM" id="Coils"/>
    </source>
</evidence>
<dbReference type="PROSITE" id="PS50885">
    <property type="entry name" value="HAMP"/>
    <property type="match status" value="1"/>
</dbReference>
<dbReference type="PANTHER" id="PTHR32089:SF112">
    <property type="entry name" value="LYSOZYME-LIKE PROTEIN-RELATED"/>
    <property type="match status" value="1"/>
</dbReference>
<feature type="transmembrane region" description="Helical" evidence="11">
    <location>
        <begin position="214"/>
        <end position="233"/>
    </location>
</feature>
<dbReference type="Gene3D" id="3.30.450.20">
    <property type="entry name" value="PAS domain"/>
    <property type="match status" value="1"/>
</dbReference>
<dbReference type="Proteomes" id="UP000439113">
    <property type="component" value="Unassembled WGS sequence"/>
</dbReference>
<dbReference type="SMART" id="SM01049">
    <property type="entry name" value="Cache_2"/>
    <property type="match status" value="1"/>
</dbReference>
<feature type="coiled-coil region" evidence="10">
    <location>
        <begin position="275"/>
        <end position="306"/>
    </location>
</feature>
<dbReference type="SMART" id="SM00283">
    <property type="entry name" value="MA"/>
    <property type="match status" value="1"/>
</dbReference>
<keyword evidence="10" id="KW-0175">Coiled coil</keyword>
<dbReference type="Pfam" id="PF08269">
    <property type="entry name" value="dCache_2"/>
    <property type="match status" value="1"/>
</dbReference>
<dbReference type="SUPFAM" id="SSF158472">
    <property type="entry name" value="HAMP domain-like"/>
    <property type="match status" value="1"/>
</dbReference>
<dbReference type="SUPFAM" id="SSF58104">
    <property type="entry name" value="Methyl-accepting chemotaxis protein (MCP) signaling domain"/>
    <property type="match status" value="1"/>
</dbReference>
<dbReference type="Gene3D" id="1.10.287.950">
    <property type="entry name" value="Methyl-accepting chemotaxis protein"/>
    <property type="match status" value="1"/>
</dbReference>
<proteinExistence type="inferred from homology"/>
<evidence type="ECO:0000256" key="9">
    <source>
        <dbReference type="PROSITE-ProRule" id="PRU00284"/>
    </source>
</evidence>
<keyword evidence="7 9" id="KW-0807">Transducer</keyword>
<dbReference type="InterPro" id="IPR004089">
    <property type="entry name" value="MCPsignal_dom"/>
</dbReference>
<evidence type="ECO:0000256" key="4">
    <source>
        <dbReference type="ARBA" id="ARBA00022692"/>
    </source>
</evidence>
<accession>A0A6N8DIH5</accession>
<dbReference type="Pfam" id="PF00015">
    <property type="entry name" value="MCPsignal"/>
    <property type="match status" value="1"/>
</dbReference>
<comment type="caution">
    <text evidence="15">The sequence shown here is derived from an EMBL/GenBank/DDBJ whole genome shotgun (WGS) entry which is preliminary data.</text>
</comment>
<evidence type="ECO:0000256" key="1">
    <source>
        <dbReference type="ARBA" id="ARBA00004429"/>
    </source>
</evidence>
<keyword evidence="4 11" id="KW-0812">Transmembrane</keyword>
<organism evidence="15 16">
    <name type="scientific">Rhodoblastus acidophilus</name>
    <name type="common">Rhodopseudomonas acidophila</name>
    <dbReference type="NCBI Taxonomy" id="1074"/>
    <lineage>
        <taxon>Bacteria</taxon>
        <taxon>Pseudomonadati</taxon>
        <taxon>Pseudomonadota</taxon>
        <taxon>Alphaproteobacteria</taxon>
        <taxon>Hyphomicrobiales</taxon>
        <taxon>Rhodoblastaceae</taxon>
        <taxon>Rhodoblastus</taxon>
    </lineage>
</organism>
<dbReference type="EMBL" id="WNKS01000003">
    <property type="protein sequence ID" value="MTV30280.1"/>
    <property type="molecule type" value="Genomic_DNA"/>
</dbReference>
<evidence type="ECO:0000259" key="12">
    <source>
        <dbReference type="PROSITE" id="PS50111"/>
    </source>
</evidence>
<evidence type="ECO:0000256" key="5">
    <source>
        <dbReference type="ARBA" id="ARBA00022989"/>
    </source>
</evidence>
<dbReference type="Gene3D" id="6.10.340.10">
    <property type="match status" value="1"/>
</dbReference>
<evidence type="ECO:0000256" key="6">
    <source>
        <dbReference type="ARBA" id="ARBA00023136"/>
    </source>
</evidence>
<gene>
    <name evidence="15" type="ORF">GJ654_04650</name>
</gene>
<feature type="domain" description="T-SNARE coiled-coil homology" evidence="13">
    <location>
        <begin position="481"/>
        <end position="530"/>
    </location>
</feature>
<dbReference type="CDD" id="cd18774">
    <property type="entry name" value="PDC2_HK_sensor"/>
    <property type="match status" value="1"/>
</dbReference>
<evidence type="ECO:0000256" key="3">
    <source>
        <dbReference type="ARBA" id="ARBA00022519"/>
    </source>
</evidence>
<evidence type="ECO:0000313" key="15">
    <source>
        <dbReference type="EMBL" id="MTV30280.1"/>
    </source>
</evidence>
<keyword evidence="3" id="KW-0997">Cell inner membrane</keyword>
<keyword evidence="6 11" id="KW-0472">Membrane</keyword>
<protein>
    <submittedName>
        <fullName evidence="15">HAMP domain-containing protein</fullName>
    </submittedName>
</protein>
<dbReference type="InterPro" id="IPR004010">
    <property type="entry name" value="Double_Cache_2"/>
</dbReference>
<dbReference type="Pfam" id="PF00672">
    <property type="entry name" value="HAMP"/>
    <property type="match status" value="1"/>
</dbReference>